<feature type="region of interest" description="Disordered" evidence="1">
    <location>
        <begin position="1"/>
        <end position="23"/>
    </location>
</feature>
<evidence type="ECO:0000256" key="1">
    <source>
        <dbReference type="SAM" id="MobiDB-lite"/>
    </source>
</evidence>
<accession>G3H975</accession>
<reference evidence="2" key="1">
    <citation type="submission" date="2011-08" db="EMBL/GenBank/DDBJ databases">
        <title>The genomic sequence of the Chinese hamster ovary CHO-K1 cell line.</title>
        <authorList>
            <person name="Xu X."/>
            <person name="Nagarajan H."/>
            <person name="Lewis N.E."/>
            <person name="Pan S."/>
            <person name="Cai Z."/>
            <person name="Liu X."/>
            <person name="Chen W."/>
            <person name="Xie M."/>
            <person name="Wang W."/>
            <person name="Hammond S."/>
            <person name="Andersen M.R."/>
            <person name="Neff N."/>
            <person name="Passarelli B."/>
            <person name="Koh W."/>
            <person name="Fan C.H."/>
            <person name="Wang J."/>
            <person name="Gui Y."/>
            <person name="Lee K.H."/>
            <person name="Betenbaugh M.J."/>
            <person name="Quake S.R."/>
            <person name="Famili I."/>
            <person name="Palsson B.O."/>
            <person name="Wang J."/>
        </authorList>
    </citation>
    <scope>NUCLEOTIDE SEQUENCE</scope>
</reference>
<dbReference type="AlphaFoldDB" id="G3H975"/>
<feature type="region of interest" description="Disordered" evidence="1">
    <location>
        <begin position="43"/>
        <end position="70"/>
    </location>
</feature>
<dbReference type="EMBL" id="JH000224">
    <property type="protein sequence ID" value="EGW04090.1"/>
    <property type="molecule type" value="Genomic_DNA"/>
</dbReference>
<proteinExistence type="predicted"/>
<evidence type="ECO:0000313" key="2">
    <source>
        <dbReference type="EMBL" id="EGW04090.1"/>
    </source>
</evidence>
<protein>
    <submittedName>
        <fullName evidence="2">Uncharacterized protein</fullName>
    </submittedName>
</protein>
<sequence>MRNEREIHSSEEDQKEAVSSALEDPTPFCRMCLERTSAQSFSEQVKLTTEMRSHQQDPNSKSECTAHFHG</sequence>
<dbReference type="InParanoid" id="G3H975"/>
<dbReference type="Proteomes" id="UP000001075">
    <property type="component" value="Unassembled WGS sequence"/>
</dbReference>
<gene>
    <name evidence="2" type="ORF">I79_006940</name>
</gene>
<feature type="compositionally biased region" description="Basic and acidic residues" evidence="1">
    <location>
        <begin position="1"/>
        <end position="16"/>
    </location>
</feature>
<evidence type="ECO:0000313" key="3">
    <source>
        <dbReference type="Proteomes" id="UP000001075"/>
    </source>
</evidence>
<organism evidence="2 3">
    <name type="scientific">Cricetulus griseus</name>
    <name type="common">Chinese hamster</name>
    <name type="synonym">Cricetulus barabensis griseus</name>
    <dbReference type="NCBI Taxonomy" id="10029"/>
    <lineage>
        <taxon>Eukaryota</taxon>
        <taxon>Metazoa</taxon>
        <taxon>Chordata</taxon>
        <taxon>Craniata</taxon>
        <taxon>Vertebrata</taxon>
        <taxon>Euteleostomi</taxon>
        <taxon>Mammalia</taxon>
        <taxon>Eutheria</taxon>
        <taxon>Euarchontoglires</taxon>
        <taxon>Glires</taxon>
        <taxon>Rodentia</taxon>
        <taxon>Myomorpha</taxon>
        <taxon>Muroidea</taxon>
        <taxon>Cricetidae</taxon>
        <taxon>Cricetinae</taxon>
        <taxon>Cricetulus</taxon>
    </lineage>
</organism>
<name>G3H975_CRIGR</name>